<keyword evidence="3" id="KW-0732">Signal</keyword>
<keyword evidence="6" id="KW-1185">Reference proteome</keyword>
<feature type="chain" id="PRO_5040289238" evidence="3">
    <location>
        <begin position="25"/>
        <end position="467"/>
    </location>
</feature>
<dbReference type="InterPro" id="IPR003819">
    <property type="entry name" value="TauD/TfdA-like"/>
</dbReference>
<evidence type="ECO:0000256" key="1">
    <source>
        <dbReference type="ARBA" id="ARBA00023002"/>
    </source>
</evidence>
<dbReference type="PANTHER" id="PTHR10696:SF56">
    <property type="entry name" value="TAUD_TFDA-LIKE DOMAIN-CONTAINING PROTEIN"/>
    <property type="match status" value="1"/>
</dbReference>
<organism evidence="5 6">
    <name type="scientific">Seminavis robusta</name>
    <dbReference type="NCBI Taxonomy" id="568900"/>
    <lineage>
        <taxon>Eukaryota</taxon>
        <taxon>Sar</taxon>
        <taxon>Stramenopiles</taxon>
        <taxon>Ochrophyta</taxon>
        <taxon>Bacillariophyta</taxon>
        <taxon>Bacillariophyceae</taxon>
        <taxon>Bacillariophycidae</taxon>
        <taxon>Naviculales</taxon>
        <taxon>Naviculaceae</taxon>
        <taxon>Seminavis</taxon>
    </lineage>
</organism>
<dbReference type="AlphaFoldDB" id="A0A9N8H8A9"/>
<protein>
    <submittedName>
        <fullName evidence="5">Taurine catabolism dioxygenase TauD, TfdA family</fullName>
    </submittedName>
</protein>
<feature type="domain" description="TauD/TfdA-like" evidence="4">
    <location>
        <begin position="130"/>
        <end position="447"/>
    </location>
</feature>
<keyword evidence="2" id="KW-0045">Antibiotic biosynthesis</keyword>
<gene>
    <name evidence="5" type="ORF">SEMRO_86_G045830.1</name>
</gene>
<name>A0A9N8H8A9_9STRA</name>
<evidence type="ECO:0000256" key="3">
    <source>
        <dbReference type="SAM" id="SignalP"/>
    </source>
</evidence>
<dbReference type="Proteomes" id="UP001153069">
    <property type="component" value="Unassembled WGS sequence"/>
</dbReference>
<evidence type="ECO:0000313" key="5">
    <source>
        <dbReference type="EMBL" id="CAB9500563.1"/>
    </source>
</evidence>
<dbReference type="GO" id="GO:0051213">
    <property type="term" value="F:dioxygenase activity"/>
    <property type="evidence" value="ECO:0007669"/>
    <property type="project" value="UniProtKB-KW"/>
</dbReference>
<dbReference type="OrthoDB" id="39656at2759"/>
<dbReference type="InterPro" id="IPR042098">
    <property type="entry name" value="TauD-like_sf"/>
</dbReference>
<evidence type="ECO:0000259" key="4">
    <source>
        <dbReference type="Pfam" id="PF02668"/>
    </source>
</evidence>
<feature type="signal peptide" evidence="3">
    <location>
        <begin position="1"/>
        <end position="24"/>
    </location>
</feature>
<dbReference type="InterPro" id="IPR050411">
    <property type="entry name" value="AlphaKG_dependent_hydroxylases"/>
</dbReference>
<dbReference type="Pfam" id="PF02668">
    <property type="entry name" value="TauD"/>
    <property type="match status" value="1"/>
</dbReference>
<comment type="caution">
    <text evidence="5">The sequence shown here is derived from an EMBL/GenBank/DDBJ whole genome shotgun (WGS) entry which is preliminary data.</text>
</comment>
<evidence type="ECO:0000256" key="2">
    <source>
        <dbReference type="ARBA" id="ARBA00023194"/>
    </source>
</evidence>
<keyword evidence="1" id="KW-0560">Oxidoreductase</keyword>
<dbReference type="PANTHER" id="PTHR10696">
    <property type="entry name" value="GAMMA-BUTYROBETAINE HYDROXYLASE-RELATED"/>
    <property type="match status" value="1"/>
</dbReference>
<proteinExistence type="predicted"/>
<dbReference type="EMBL" id="CAICTM010000085">
    <property type="protein sequence ID" value="CAB9500563.1"/>
    <property type="molecule type" value="Genomic_DNA"/>
</dbReference>
<dbReference type="SUPFAM" id="SSF51197">
    <property type="entry name" value="Clavaminate synthase-like"/>
    <property type="match status" value="1"/>
</dbReference>
<reference evidence="5" key="1">
    <citation type="submission" date="2020-06" db="EMBL/GenBank/DDBJ databases">
        <authorList>
            <consortium name="Plant Systems Biology data submission"/>
        </authorList>
    </citation>
    <scope>NUCLEOTIDE SEQUENCE</scope>
    <source>
        <strain evidence="5">D6</strain>
    </source>
</reference>
<evidence type="ECO:0000313" key="6">
    <source>
        <dbReference type="Proteomes" id="UP001153069"/>
    </source>
</evidence>
<sequence>MMRYPVATALLVCFVASAVPKSHAASTSVAKAVKSTLTNDATKNVRSPWWQSDFDVSIDEFPDPDVSWCSSAEAPTNDTDTTSQRPHLEGVKTYLLPSDANDGSFKSYPYVISPSSDDQKTLAFLSSFMEQNRGWINEKILQYGAVLFRGFDVVTAKDVERAVLSFEPDLSDVYRGTSPRHSQGGSRFVFSAAEVPVHYPIAQHCEMSFLKEVPPKLFFSALRVSSQPGGETALTDFRQVYRDLPDDLRQKLQMKKLRYTRTHTKDGISFTHDVAAMLSWPEMFRTDNKTRVEELSALEGMPVRWEGPNEDTFVSEFETEAFQLHPETGEPVWFNHIQVFHWTSFTAELFGAFRRTGDIRYLGRAVMIGIHSLIKYGMMGQRMALHVSFGDGEVISISEAHHIRKAVHQNTVYNRWLRGDIVAIDNLSTAHGRSPTYDSGRNVVVAWTALVPKRDAMAKMHLTADMV</sequence>
<dbReference type="GO" id="GO:0017000">
    <property type="term" value="P:antibiotic biosynthetic process"/>
    <property type="evidence" value="ECO:0007669"/>
    <property type="project" value="UniProtKB-KW"/>
</dbReference>
<dbReference type="Gene3D" id="3.60.130.10">
    <property type="entry name" value="Clavaminate synthase-like"/>
    <property type="match status" value="1"/>
</dbReference>
<keyword evidence="5" id="KW-0223">Dioxygenase</keyword>
<accession>A0A9N8H8A9</accession>